<dbReference type="Gene3D" id="3.90.1490.10">
    <property type="entry name" value="putative n-type atp pyrophosphatase, domain 2"/>
    <property type="match status" value="1"/>
</dbReference>
<gene>
    <name evidence="2" type="ORF">BME96_07150</name>
</gene>
<dbReference type="InterPro" id="IPR002761">
    <property type="entry name" value="Diphthami_syn_dom"/>
</dbReference>
<reference evidence="2 3" key="1">
    <citation type="submission" date="2016-11" db="EMBL/GenBank/DDBJ databases">
        <title>Complete genome sequencing of Virgibacillus halodenitrificans PDB-F2.</title>
        <authorList>
            <person name="Sun Z."/>
            <person name="Zhou Y."/>
            <person name="Li H."/>
        </authorList>
    </citation>
    <scope>NUCLEOTIDE SEQUENCE [LARGE SCALE GENOMIC DNA]</scope>
    <source>
        <strain evidence="2 3">PDB-F2</strain>
    </source>
</reference>
<dbReference type="SUPFAM" id="SSF52402">
    <property type="entry name" value="Adenine nucleotide alpha hydrolases-like"/>
    <property type="match status" value="1"/>
</dbReference>
<name>A0AAC9NJX0_VIRHA</name>
<accession>A0AAC9NJX0</accession>
<dbReference type="RefSeq" id="WP_060679137.1">
    <property type="nucleotide sequence ID" value="NZ_CP017962.1"/>
</dbReference>
<feature type="domain" description="Diphthamide synthase" evidence="1">
    <location>
        <begin position="4"/>
        <end position="197"/>
    </location>
</feature>
<dbReference type="Gene3D" id="3.40.50.620">
    <property type="entry name" value="HUPs"/>
    <property type="match status" value="1"/>
</dbReference>
<dbReference type="CDD" id="cd01994">
    <property type="entry name" value="AANH_PF0828-like"/>
    <property type="match status" value="1"/>
</dbReference>
<proteinExistence type="predicted"/>
<dbReference type="GeneID" id="71514162"/>
<protein>
    <recommendedName>
        <fullName evidence="1">Diphthamide synthase domain-containing protein</fullName>
    </recommendedName>
</protein>
<sequence>MEHKVALSFSGGKDSCLALYYLQKKNVKVECLLTTVWTEEMKTFAHNEHIEQIRKQADALALPLHTIETDFSTYEEKFVLKLSEVKDKYGLDGIAYGDIYLEGHRIWGEGIAEKAGLEAFYPLWRDENQAKELLKDFVRLGFKAEIIKVNNQLPKAWVGRSIDELFIKDITQLQSVCPLGESGEYHTRVYDGPNFTYSLY</sequence>
<dbReference type="AlphaFoldDB" id="A0AAC9NJX0"/>
<evidence type="ECO:0000313" key="2">
    <source>
        <dbReference type="EMBL" id="APC47962.1"/>
    </source>
</evidence>
<dbReference type="InterPro" id="IPR014729">
    <property type="entry name" value="Rossmann-like_a/b/a_fold"/>
</dbReference>
<organism evidence="2 3">
    <name type="scientific">Virgibacillus halodenitrificans</name>
    <name type="common">Bacillus halodenitrificans</name>
    <dbReference type="NCBI Taxonomy" id="1482"/>
    <lineage>
        <taxon>Bacteria</taxon>
        <taxon>Bacillati</taxon>
        <taxon>Bacillota</taxon>
        <taxon>Bacilli</taxon>
        <taxon>Bacillales</taxon>
        <taxon>Bacillaceae</taxon>
        <taxon>Virgibacillus</taxon>
    </lineage>
</organism>
<evidence type="ECO:0000313" key="3">
    <source>
        <dbReference type="Proteomes" id="UP000182945"/>
    </source>
</evidence>
<dbReference type="Pfam" id="PF01902">
    <property type="entry name" value="Diphthami_syn_2"/>
    <property type="match status" value="1"/>
</dbReference>
<dbReference type="Proteomes" id="UP000182945">
    <property type="component" value="Chromosome"/>
</dbReference>
<dbReference type="EMBL" id="CP017962">
    <property type="protein sequence ID" value="APC47962.1"/>
    <property type="molecule type" value="Genomic_DNA"/>
</dbReference>
<dbReference type="KEGG" id="vhl:BME96_07150"/>
<evidence type="ECO:0000259" key="1">
    <source>
        <dbReference type="Pfam" id="PF01902"/>
    </source>
</evidence>